<reference evidence="2 3" key="1">
    <citation type="submission" date="2018-11" db="EMBL/GenBank/DDBJ databases">
        <title>Proposal to divide the Flavobacteriaceae and reorganize its genera based on Amino Acid Identity values calculated from whole genome sequences.</title>
        <authorList>
            <person name="Nicholson A.C."/>
            <person name="Gulvik C.A."/>
            <person name="Whitney A.M."/>
            <person name="Humrighouse B.W."/>
            <person name="Bell M."/>
            <person name="Holmes B."/>
            <person name="Steigerwalt A."/>
            <person name="Villarma A."/>
            <person name="Sheth M."/>
            <person name="Batra D."/>
            <person name="Pryor J."/>
            <person name="Bernardet J.-F."/>
            <person name="Hugo C."/>
            <person name="Kampfer P."/>
            <person name="Newman J."/>
            <person name="Mcquiston J.R."/>
        </authorList>
    </citation>
    <scope>NUCLEOTIDE SEQUENCE [LARGE SCALE GENOMIC DNA]</scope>
    <source>
        <strain evidence="2 3">G0211</strain>
    </source>
</reference>
<dbReference type="AlphaFoldDB" id="A0A3G6N5L9"/>
<name>A0A3G6N5L9_9FLAO</name>
<feature type="transmembrane region" description="Helical" evidence="1">
    <location>
        <begin position="113"/>
        <end position="133"/>
    </location>
</feature>
<accession>A0A3G6N5L9</accession>
<evidence type="ECO:0000313" key="3">
    <source>
        <dbReference type="Proteomes" id="UP000269076"/>
    </source>
</evidence>
<proteinExistence type="predicted"/>
<gene>
    <name evidence="2" type="ORF">EG340_07120</name>
</gene>
<organism evidence="2 3">
    <name type="scientific">Chryseobacterium indoltheticum</name>
    <dbReference type="NCBI Taxonomy" id="254"/>
    <lineage>
        <taxon>Bacteria</taxon>
        <taxon>Pseudomonadati</taxon>
        <taxon>Bacteroidota</taxon>
        <taxon>Flavobacteriia</taxon>
        <taxon>Flavobacteriales</taxon>
        <taxon>Weeksellaceae</taxon>
        <taxon>Chryseobacterium group</taxon>
        <taxon>Chryseobacterium</taxon>
    </lineage>
</organism>
<keyword evidence="1" id="KW-0812">Transmembrane</keyword>
<evidence type="ECO:0000256" key="1">
    <source>
        <dbReference type="SAM" id="Phobius"/>
    </source>
</evidence>
<keyword evidence="1" id="KW-1133">Transmembrane helix</keyword>
<keyword evidence="1" id="KW-0472">Membrane</keyword>
<dbReference type="RefSeq" id="WP_123885758.1">
    <property type="nucleotide sequence ID" value="NZ_CP033928.1"/>
</dbReference>
<dbReference type="EMBL" id="CP033928">
    <property type="protein sequence ID" value="AZA60826.1"/>
    <property type="molecule type" value="Genomic_DNA"/>
</dbReference>
<evidence type="ECO:0000313" key="2">
    <source>
        <dbReference type="EMBL" id="AZA60826.1"/>
    </source>
</evidence>
<protein>
    <submittedName>
        <fullName evidence="2">Uncharacterized protein</fullName>
    </submittedName>
</protein>
<dbReference type="Proteomes" id="UP000269076">
    <property type="component" value="Chromosome"/>
</dbReference>
<sequence>MDIIKEENLDDFLSKLLLEEGGMDFSVFSRKYDFPLNKIDHYFNLINDKKDGWVKMTKTNIYIPQAFLPVVILFLQNGGFVAERNNSDFESRAKKANYDLVVKQTNEIKITRYISIGAIIISAAAFVLSIFAFNAK</sequence>